<dbReference type="Proteomes" id="UP000789759">
    <property type="component" value="Unassembled WGS sequence"/>
</dbReference>
<proteinExistence type="predicted"/>
<name>A0A9N9IX73_9GLOM</name>
<organism evidence="1 2">
    <name type="scientific">Cetraspora pellucida</name>
    <dbReference type="NCBI Taxonomy" id="1433469"/>
    <lineage>
        <taxon>Eukaryota</taxon>
        <taxon>Fungi</taxon>
        <taxon>Fungi incertae sedis</taxon>
        <taxon>Mucoromycota</taxon>
        <taxon>Glomeromycotina</taxon>
        <taxon>Glomeromycetes</taxon>
        <taxon>Diversisporales</taxon>
        <taxon>Gigasporaceae</taxon>
        <taxon>Cetraspora</taxon>
    </lineage>
</organism>
<keyword evidence="2" id="KW-1185">Reference proteome</keyword>
<dbReference type="OrthoDB" id="2444217at2759"/>
<evidence type="ECO:0000313" key="1">
    <source>
        <dbReference type="EMBL" id="CAG8750274.1"/>
    </source>
</evidence>
<protein>
    <submittedName>
        <fullName evidence="1">2107_t:CDS:1</fullName>
    </submittedName>
</protein>
<feature type="non-terminal residue" evidence="1">
    <location>
        <position position="104"/>
    </location>
</feature>
<reference evidence="1" key="1">
    <citation type="submission" date="2021-06" db="EMBL/GenBank/DDBJ databases">
        <authorList>
            <person name="Kallberg Y."/>
            <person name="Tangrot J."/>
            <person name="Rosling A."/>
        </authorList>
    </citation>
    <scope>NUCLEOTIDE SEQUENCE</scope>
    <source>
        <strain evidence="1">FL966</strain>
    </source>
</reference>
<evidence type="ECO:0000313" key="2">
    <source>
        <dbReference type="Proteomes" id="UP000789759"/>
    </source>
</evidence>
<sequence length="104" mass="11974">NDLFEEDNFLDLNILISQEANTSSPQNNTSSPQNNYALRRKHSAIWPYFDTNINTHPGVPVCRQYDTVFSSTTGVSTLIPRTNPYNEEEQKKRDKKLITWVIAD</sequence>
<comment type="caution">
    <text evidence="1">The sequence shown here is derived from an EMBL/GenBank/DDBJ whole genome shotgun (WGS) entry which is preliminary data.</text>
</comment>
<dbReference type="AlphaFoldDB" id="A0A9N9IX73"/>
<gene>
    <name evidence="1" type="ORF">CPELLU_LOCUS14664</name>
</gene>
<dbReference type="EMBL" id="CAJVQA010017730">
    <property type="protein sequence ID" value="CAG8750274.1"/>
    <property type="molecule type" value="Genomic_DNA"/>
</dbReference>
<accession>A0A9N9IX73</accession>